<evidence type="ECO:0000256" key="1">
    <source>
        <dbReference type="ARBA" id="ARBA00000971"/>
    </source>
</evidence>
<keyword evidence="9" id="KW-1185">Reference proteome</keyword>
<dbReference type="eggNOG" id="KOG2867">
    <property type="taxonomic scope" value="Eukaryota"/>
</dbReference>
<evidence type="ECO:0000256" key="7">
    <source>
        <dbReference type="RuleBase" id="RU361210"/>
    </source>
</evidence>
<dbReference type="GeneID" id="16996816"/>
<comment type="function">
    <text evidence="7">PPIases accelerate the folding of proteins. It catalyzes the cis-trans isomerization of proline imidic peptide bonds in oligopeptides.</text>
</comment>
<evidence type="ECO:0000313" key="8">
    <source>
        <dbReference type="EMBL" id="BAM82347.1"/>
    </source>
</evidence>
<organism evidence="8 9">
    <name type="scientific">Cyanidioschyzon merolae (strain NIES-3377 / 10D)</name>
    <name type="common">Unicellular red alga</name>
    <dbReference type="NCBI Taxonomy" id="280699"/>
    <lineage>
        <taxon>Eukaryota</taxon>
        <taxon>Rhodophyta</taxon>
        <taxon>Bangiophyceae</taxon>
        <taxon>Cyanidiales</taxon>
        <taxon>Cyanidiaceae</taxon>
        <taxon>Cyanidioschyzon</taxon>
    </lineage>
</organism>
<evidence type="ECO:0000256" key="5">
    <source>
        <dbReference type="ARBA" id="ARBA00023110"/>
    </source>
</evidence>
<dbReference type="RefSeq" id="XP_005538383.1">
    <property type="nucleotide sequence ID" value="XM_005538326.1"/>
</dbReference>
<dbReference type="Pfam" id="PF03095">
    <property type="entry name" value="PTPA"/>
    <property type="match status" value="1"/>
</dbReference>
<dbReference type="PANTHER" id="PTHR10012:SF0">
    <property type="entry name" value="SERINE_THREONINE-PROTEIN PHOSPHATASE 2A ACTIVATOR"/>
    <property type="match status" value="1"/>
</dbReference>
<dbReference type="AlphaFoldDB" id="M1VGP1"/>
<dbReference type="SUPFAM" id="SSF140984">
    <property type="entry name" value="PTPA-like"/>
    <property type="match status" value="1"/>
</dbReference>
<dbReference type="InterPro" id="IPR043170">
    <property type="entry name" value="PTPA_C_lid"/>
</dbReference>
<dbReference type="HOGENOM" id="CLU_030733_0_0_1"/>
<dbReference type="Gramene" id="CMR076CT">
    <property type="protein sequence ID" value="CMR076CT"/>
    <property type="gene ID" value="CMR076C"/>
</dbReference>
<dbReference type="GO" id="GO:0005634">
    <property type="term" value="C:nucleus"/>
    <property type="evidence" value="ECO:0007669"/>
    <property type="project" value="TreeGrafter"/>
</dbReference>
<dbReference type="Gene3D" id="1.20.120.1150">
    <property type="match status" value="1"/>
</dbReference>
<evidence type="ECO:0000256" key="2">
    <source>
        <dbReference type="ARBA" id="ARBA00004496"/>
    </source>
</evidence>
<dbReference type="EC" id="5.2.1.8" evidence="7"/>
<dbReference type="EMBL" id="AP006500">
    <property type="protein sequence ID" value="BAM82347.1"/>
    <property type="molecule type" value="Genomic_DNA"/>
</dbReference>
<gene>
    <name evidence="8" type="ORF">CYME_CMR076C</name>
</gene>
<dbReference type="InterPro" id="IPR004327">
    <property type="entry name" value="Phstyr_phstse_ac"/>
</dbReference>
<dbReference type="OMA" id="SWIKINA"/>
<dbReference type="GO" id="GO:0008160">
    <property type="term" value="F:protein tyrosine phosphatase activator activity"/>
    <property type="evidence" value="ECO:0007669"/>
    <property type="project" value="TreeGrafter"/>
</dbReference>
<evidence type="ECO:0000313" key="9">
    <source>
        <dbReference type="Proteomes" id="UP000007014"/>
    </source>
</evidence>
<evidence type="ECO:0000256" key="3">
    <source>
        <dbReference type="ARBA" id="ARBA00011019"/>
    </source>
</evidence>
<sequence length="317" mass="36022">MDESEPVRQIYDHKDLAEFLESSAFQDIWDFVERLNCSVRGLSGDALAGPRVPATSLVTAELAALKELAAEVELLPAETGRFGNRAFRTWFSQLQERTPRFTEELLVKSDQTKRYGPDLQAYFLGAFGDPMRIDYGTGHEASFLLFMFCLHRLHLFRAEDFPELVLSVFPAYLATTRYLQQRFTLEPAGSHGVWGLDDYVFLPFLFGSSQLIGKDTEVPPVAARDRELVLELAPKYLYFDTIRFILETKRGPFAEHSPTLYDISGLENWSRINAGLLRMYKAEVWSKLPVIQHIPFGILIPFRSAARTSTERLPAGS</sequence>
<name>M1VGP1_CYAM1</name>
<reference evidence="8 9" key="2">
    <citation type="journal article" date="2007" name="BMC Biol.">
        <title>A 100%-complete sequence reveals unusually simple genomic features in the hot-spring red alga Cyanidioschyzon merolae.</title>
        <authorList>
            <person name="Nozaki H."/>
            <person name="Takano H."/>
            <person name="Misumi O."/>
            <person name="Terasawa K."/>
            <person name="Matsuzaki M."/>
            <person name="Maruyama S."/>
            <person name="Nishida K."/>
            <person name="Yagisawa F."/>
            <person name="Yoshida Y."/>
            <person name="Fujiwara T."/>
            <person name="Takio S."/>
            <person name="Tamura K."/>
            <person name="Chung S.J."/>
            <person name="Nakamura S."/>
            <person name="Kuroiwa H."/>
            <person name="Tanaka K."/>
            <person name="Sato N."/>
            <person name="Kuroiwa T."/>
        </authorList>
    </citation>
    <scope>NUCLEOTIDE SEQUENCE [LARGE SCALE GENOMIC DNA]</scope>
    <source>
        <strain evidence="8 9">10D</strain>
    </source>
</reference>
<dbReference type="FunFam" id="1.20.120.1150:FF:000002">
    <property type="entry name" value="Serine/threonine-protein phosphatase 2A activator"/>
    <property type="match status" value="1"/>
</dbReference>
<reference evidence="8 9" key="1">
    <citation type="journal article" date="2004" name="Nature">
        <title>Genome sequence of the ultrasmall unicellular red alga Cyanidioschyzon merolae 10D.</title>
        <authorList>
            <person name="Matsuzaki M."/>
            <person name="Misumi O."/>
            <person name="Shin-i T."/>
            <person name="Maruyama S."/>
            <person name="Takahara M."/>
            <person name="Miyagishima S."/>
            <person name="Mori T."/>
            <person name="Nishida K."/>
            <person name="Yagisawa F."/>
            <person name="Nishida K."/>
            <person name="Yoshida Y."/>
            <person name="Nishimura Y."/>
            <person name="Nakao S."/>
            <person name="Kobayashi T."/>
            <person name="Momoyama Y."/>
            <person name="Higashiyama T."/>
            <person name="Minoda A."/>
            <person name="Sano M."/>
            <person name="Nomoto H."/>
            <person name="Oishi K."/>
            <person name="Hayashi H."/>
            <person name="Ohta F."/>
            <person name="Nishizaka S."/>
            <person name="Haga S."/>
            <person name="Miura S."/>
            <person name="Morishita T."/>
            <person name="Kabeya Y."/>
            <person name="Terasawa K."/>
            <person name="Suzuki Y."/>
            <person name="Ishii Y."/>
            <person name="Asakawa S."/>
            <person name="Takano H."/>
            <person name="Ohta N."/>
            <person name="Kuroiwa H."/>
            <person name="Tanaka K."/>
            <person name="Shimizu N."/>
            <person name="Sugano S."/>
            <person name="Sato N."/>
            <person name="Nozaki H."/>
            <person name="Ogasawara N."/>
            <person name="Kohara Y."/>
            <person name="Kuroiwa T."/>
        </authorList>
    </citation>
    <scope>NUCLEOTIDE SEQUENCE [LARGE SCALE GENOMIC DNA]</scope>
    <source>
        <strain evidence="8 9">10D</strain>
    </source>
</reference>
<dbReference type="PANTHER" id="PTHR10012">
    <property type="entry name" value="SERINE/THREONINE-PROTEIN PHOSPHATASE 2A REGULATORY SUBUNIT B"/>
    <property type="match status" value="1"/>
</dbReference>
<evidence type="ECO:0000256" key="4">
    <source>
        <dbReference type="ARBA" id="ARBA00022490"/>
    </source>
</evidence>
<dbReference type="OrthoDB" id="16120at2759"/>
<dbReference type="CDD" id="cd04087">
    <property type="entry name" value="PTPA"/>
    <property type="match status" value="1"/>
</dbReference>
<dbReference type="PIRSF" id="PIRSF016325">
    <property type="entry name" value="Phstyr_phstse_ac"/>
    <property type="match status" value="1"/>
</dbReference>
<keyword evidence="6 7" id="KW-0413">Isomerase</keyword>
<dbReference type="GO" id="GO:0005737">
    <property type="term" value="C:cytoplasm"/>
    <property type="evidence" value="ECO:0007669"/>
    <property type="project" value="UniProtKB-SubCell"/>
</dbReference>
<dbReference type="KEGG" id="cme:CYME_CMR076C"/>
<dbReference type="GO" id="GO:0007052">
    <property type="term" value="P:mitotic spindle organization"/>
    <property type="evidence" value="ECO:0007669"/>
    <property type="project" value="TreeGrafter"/>
</dbReference>
<evidence type="ECO:0000256" key="6">
    <source>
        <dbReference type="ARBA" id="ARBA00023235"/>
    </source>
</evidence>
<comment type="similarity">
    <text evidence="3 7">Belongs to the PTPA-type PPIase family.</text>
</comment>
<dbReference type="GO" id="GO:0003755">
    <property type="term" value="F:peptidyl-prolyl cis-trans isomerase activity"/>
    <property type="evidence" value="ECO:0007669"/>
    <property type="project" value="UniProtKB-KW"/>
</dbReference>
<comment type="subcellular location">
    <subcellularLocation>
        <location evidence="2 7">Cytoplasm</location>
    </subcellularLocation>
</comment>
<proteinExistence type="inferred from homology"/>
<comment type="catalytic activity">
    <reaction evidence="1 7">
        <text>[protein]-peptidylproline (omega=180) = [protein]-peptidylproline (omega=0)</text>
        <dbReference type="Rhea" id="RHEA:16237"/>
        <dbReference type="Rhea" id="RHEA-COMP:10747"/>
        <dbReference type="Rhea" id="RHEA-COMP:10748"/>
        <dbReference type="ChEBI" id="CHEBI:83833"/>
        <dbReference type="ChEBI" id="CHEBI:83834"/>
        <dbReference type="EC" id="5.2.1.8"/>
    </reaction>
</comment>
<keyword evidence="4 7" id="KW-0963">Cytoplasm</keyword>
<dbReference type="STRING" id="280699.M1VGP1"/>
<dbReference type="Proteomes" id="UP000007014">
    <property type="component" value="Chromosome 18"/>
</dbReference>
<accession>M1VGP1</accession>
<dbReference type="InterPro" id="IPR037218">
    <property type="entry name" value="PTPA_sf"/>
</dbReference>
<keyword evidence="5 7" id="KW-0697">Rotamase</keyword>
<dbReference type="GO" id="GO:0000159">
    <property type="term" value="C:protein phosphatase type 2A complex"/>
    <property type="evidence" value="ECO:0007669"/>
    <property type="project" value="TreeGrafter"/>
</dbReference>
<protein>
    <recommendedName>
        <fullName evidence="7">Serine/threonine-protein phosphatase 2A activator</fullName>
        <ecNumber evidence="7">5.2.1.8</ecNumber>
    </recommendedName>
    <alternativeName>
        <fullName evidence="7">Phosphotyrosyl phosphatase activator</fullName>
    </alternativeName>
</protein>